<dbReference type="EMBL" id="CAJOAY010003044">
    <property type="protein sequence ID" value="CAF3998140.1"/>
    <property type="molecule type" value="Genomic_DNA"/>
</dbReference>
<keyword evidence="1" id="KW-0472">Membrane</keyword>
<evidence type="ECO:0000313" key="6">
    <source>
        <dbReference type="Proteomes" id="UP000663881"/>
    </source>
</evidence>
<gene>
    <name evidence="4" type="ORF">OKA104_LOCUS29617</name>
    <name evidence="5" type="ORF">OXD698_LOCUS35325</name>
    <name evidence="3" type="ORF">VCS650_LOCUS41120</name>
</gene>
<dbReference type="EMBL" id="CAJOAZ010005415">
    <property type="protein sequence ID" value="CAF4099081.1"/>
    <property type="molecule type" value="Genomic_DNA"/>
</dbReference>
<name>A0A819NPW8_9BILA</name>
<dbReference type="Proteomes" id="UP000663891">
    <property type="component" value="Unassembled WGS sequence"/>
</dbReference>
<keyword evidence="1" id="KW-0812">Transmembrane</keyword>
<feature type="transmembrane region" description="Helical" evidence="1">
    <location>
        <begin position="102"/>
        <end position="121"/>
    </location>
</feature>
<accession>A0A819NPW8</accession>
<sequence>MKLLILYVFFPLFVVYKVDAGYCVEQECEAASSTWCCPFSTTCGSSGRCNNITTTLRDERCPGQHACISVPYYWCCDSDQTCGGFRRCEGGSGYNTLNILKYGGIGFIVLALLVGLCGCIMRHQRQMAATNTTALPARNRRTLPPMQPISFINMGQATQVNPLQKSFATSMSPDQVAQGQVISPTFLSVPPLPIREQQNGV</sequence>
<evidence type="ECO:0008006" key="7">
    <source>
        <dbReference type="Google" id="ProtNLM"/>
    </source>
</evidence>
<dbReference type="OrthoDB" id="10401753at2759"/>
<evidence type="ECO:0000313" key="5">
    <source>
        <dbReference type="EMBL" id="CAF4099081.1"/>
    </source>
</evidence>
<reference evidence="4" key="1">
    <citation type="submission" date="2021-02" db="EMBL/GenBank/DDBJ databases">
        <authorList>
            <person name="Nowell W R."/>
        </authorList>
    </citation>
    <scope>NUCLEOTIDE SEQUENCE</scope>
</reference>
<evidence type="ECO:0000313" key="3">
    <source>
        <dbReference type="EMBL" id="CAF1480260.1"/>
    </source>
</evidence>
<dbReference type="EMBL" id="CAJNON010001697">
    <property type="protein sequence ID" value="CAF1480260.1"/>
    <property type="molecule type" value="Genomic_DNA"/>
</dbReference>
<protein>
    <recommendedName>
        <fullName evidence="7">Transmembrane protein</fullName>
    </recommendedName>
</protein>
<keyword evidence="1" id="KW-1133">Transmembrane helix</keyword>
<dbReference type="Proteomes" id="UP000663844">
    <property type="component" value="Unassembled WGS sequence"/>
</dbReference>
<organism evidence="4 6">
    <name type="scientific">Adineta steineri</name>
    <dbReference type="NCBI Taxonomy" id="433720"/>
    <lineage>
        <taxon>Eukaryota</taxon>
        <taxon>Metazoa</taxon>
        <taxon>Spiralia</taxon>
        <taxon>Gnathifera</taxon>
        <taxon>Rotifera</taxon>
        <taxon>Eurotatoria</taxon>
        <taxon>Bdelloidea</taxon>
        <taxon>Adinetida</taxon>
        <taxon>Adinetidae</taxon>
        <taxon>Adineta</taxon>
    </lineage>
</organism>
<keyword evidence="2" id="KW-0732">Signal</keyword>
<dbReference type="AlphaFoldDB" id="A0A819NPW8"/>
<evidence type="ECO:0000256" key="1">
    <source>
        <dbReference type="SAM" id="Phobius"/>
    </source>
</evidence>
<proteinExistence type="predicted"/>
<feature type="signal peptide" evidence="2">
    <location>
        <begin position="1"/>
        <end position="20"/>
    </location>
</feature>
<evidence type="ECO:0000256" key="2">
    <source>
        <dbReference type="SAM" id="SignalP"/>
    </source>
</evidence>
<feature type="chain" id="PRO_5036235718" description="Transmembrane protein" evidence="2">
    <location>
        <begin position="21"/>
        <end position="201"/>
    </location>
</feature>
<evidence type="ECO:0000313" key="4">
    <source>
        <dbReference type="EMBL" id="CAF3998140.1"/>
    </source>
</evidence>
<comment type="caution">
    <text evidence="4">The sequence shown here is derived from an EMBL/GenBank/DDBJ whole genome shotgun (WGS) entry which is preliminary data.</text>
</comment>
<dbReference type="Proteomes" id="UP000663881">
    <property type="component" value="Unassembled WGS sequence"/>
</dbReference>